<geneLocation type="plasmid" evidence="2">
    <name>pKVU_100</name>
</geneLocation>
<dbReference type="EMBL" id="CP002019">
    <property type="protein sequence ID" value="AEM42515.1"/>
    <property type="molecule type" value="Genomic_DNA"/>
</dbReference>
<gene>
    <name evidence="1" type="ordered locus">KVU_PA0095</name>
</gene>
<proteinExistence type="predicted"/>
<dbReference type="HOGENOM" id="CLU_2395789_0_0_5"/>
<dbReference type="AlphaFoldDB" id="F9YAW3"/>
<keyword evidence="2" id="KW-1185">Reference proteome</keyword>
<protein>
    <submittedName>
        <fullName evidence="1">Uncharacterized protein</fullName>
    </submittedName>
</protein>
<evidence type="ECO:0000313" key="2">
    <source>
        <dbReference type="Proteomes" id="UP000000692"/>
    </source>
</evidence>
<dbReference type="KEGG" id="kvl:KVU_PA0095"/>
<organism evidence="1 2">
    <name type="scientific">Ketogulonicigenium vulgare (strain WSH-001)</name>
    <dbReference type="NCBI Taxonomy" id="759362"/>
    <lineage>
        <taxon>Bacteria</taxon>
        <taxon>Pseudomonadati</taxon>
        <taxon>Pseudomonadota</taxon>
        <taxon>Alphaproteobacteria</taxon>
        <taxon>Rhodobacterales</taxon>
        <taxon>Roseobacteraceae</taxon>
        <taxon>Ketogulonicigenium</taxon>
    </lineage>
</organism>
<sequence length="93" mass="10209">MPIIWPVASIYRCAVRDQMSDRARPTIGLTTKSKISGVADFLGHAFHSPSAGFYRAGFRDFVSRQLGPDDCRPVASADFADRVACLGFDLPYP</sequence>
<name>F9YAW3_KETVW</name>
<accession>F9YAW3</accession>
<keyword evidence="1" id="KW-0614">Plasmid</keyword>
<dbReference type="Proteomes" id="UP000000692">
    <property type="component" value="Plasmid 1"/>
</dbReference>
<reference evidence="1 2" key="1">
    <citation type="journal article" date="2011" name="J. Bacteriol.">
        <title>Complete genome sequence of the industrial strain Ketogulonicigenium vulgare WSH-001.</title>
        <authorList>
            <person name="Liu L."/>
            <person name="Li Y."/>
            <person name="Zhang J."/>
            <person name="Zhou Z."/>
            <person name="Liu J."/>
            <person name="Li X."/>
            <person name="Zhou J."/>
            <person name="Du G."/>
            <person name="Wang L."/>
            <person name="Chen J."/>
        </authorList>
    </citation>
    <scope>NUCLEOTIDE SEQUENCE [LARGE SCALE GENOMIC DNA]</scope>
    <source>
        <strain evidence="1 2">WSH-001</strain>
        <plasmid evidence="2">pKVU_100</plasmid>
    </source>
</reference>
<evidence type="ECO:0000313" key="1">
    <source>
        <dbReference type="EMBL" id="AEM42515.1"/>
    </source>
</evidence>